<dbReference type="InterPro" id="IPR051447">
    <property type="entry name" value="Lipoprotein-release_system"/>
</dbReference>
<feature type="transmembrane region" description="Helical" evidence="8">
    <location>
        <begin position="318"/>
        <end position="345"/>
    </location>
</feature>
<evidence type="ECO:0000259" key="10">
    <source>
        <dbReference type="Pfam" id="PF12704"/>
    </source>
</evidence>
<keyword evidence="6 8" id="KW-1133">Transmembrane helix</keyword>
<dbReference type="GO" id="GO:0044874">
    <property type="term" value="P:lipoprotein localization to outer membrane"/>
    <property type="evidence" value="ECO:0007669"/>
    <property type="project" value="TreeGrafter"/>
</dbReference>
<evidence type="ECO:0000313" key="12">
    <source>
        <dbReference type="Proteomes" id="UP000189177"/>
    </source>
</evidence>
<evidence type="ECO:0000256" key="6">
    <source>
        <dbReference type="ARBA" id="ARBA00022989"/>
    </source>
</evidence>
<keyword evidence="5 8" id="KW-0812">Transmembrane</keyword>
<dbReference type="RefSeq" id="WP_018945968.1">
    <property type="nucleotide sequence ID" value="NZ_MUZR01000003.1"/>
</dbReference>
<comment type="subcellular location">
    <subcellularLocation>
        <location evidence="1">Cell membrane</location>
        <topology evidence="1">Multi-pass membrane protein</topology>
    </subcellularLocation>
</comment>
<evidence type="ECO:0000256" key="8">
    <source>
        <dbReference type="SAM" id="Phobius"/>
    </source>
</evidence>
<evidence type="ECO:0000256" key="7">
    <source>
        <dbReference type="ARBA" id="ARBA00023136"/>
    </source>
</evidence>
<evidence type="ECO:0000256" key="1">
    <source>
        <dbReference type="ARBA" id="ARBA00004651"/>
    </source>
</evidence>
<evidence type="ECO:0000259" key="9">
    <source>
        <dbReference type="Pfam" id="PF02687"/>
    </source>
</evidence>
<feature type="transmembrane region" description="Helical" evidence="8">
    <location>
        <begin position="382"/>
        <end position="402"/>
    </location>
</feature>
<sequence>MFRPLSVAIGLRYTRAKRRNHFISFISVVSILGLILGVMALITVLSVMNGFEKELRERILGMASHATLEESRRALADWESVKERVLAVDERVLAAAPYVQREAMLSARNRISGGMIRGVDPALELEVAPIGEHMEEGALEQLEGGAYRIILGRELAAELQVRVGESLILMAPQASVSPAGVMPRMRRFEVVGLFEVGMYEYDRGTAFIHLDDARAVFRTGEDVSGLRLRVDDMMQAGRIAQDLTRELNGAYFISDWTRQHANLFRAIQIEKMVMFIILSLIVAVAAFNIVSTLIMLVTDKQGDIAILRTLGMPPSGIMAVFVVQGMVIGLFGILLGTAAGVALALNIDVVVPFIEQVTGVEFLSADVYYISDLPSELDPADVLRVGGVAFLLTVLATLFPAWRAARTQPAEALRHD</sequence>
<evidence type="ECO:0000256" key="4">
    <source>
        <dbReference type="ARBA" id="ARBA00022475"/>
    </source>
</evidence>
<evidence type="ECO:0000256" key="2">
    <source>
        <dbReference type="ARBA" id="ARBA00005236"/>
    </source>
</evidence>
<dbReference type="PANTHER" id="PTHR30489">
    <property type="entry name" value="LIPOPROTEIN-RELEASING SYSTEM TRANSMEMBRANE PROTEIN LOLE"/>
    <property type="match status" value="1"/>
</dbReference>
<evidence type="ECO:0000256" key="5">
    <source>
        <dbReference type="ARBA" id="ARBA00022692"/>
    </source>
</evidence>
<dbReference type="AlphaFoldDB" id="A0A1V3A1Y6"/>
<protein>
    <submittedName>
        <fullName evidence="11">ABC transporter permease</fullName>
    </submittedName>
</protein>
<dbReference type="InterPro" id="IPR025857">
    <property type="entry name" value="MacB_PCD"/>
</dbReference>
<dbReference type="STRING" id="252474.B1A74_01005"/>
<feature type="domain" description="ABC3 transporter permease C-terminal" evidence="9">
    <location>
        <begin position="276"/>
        <end position="409"/>
    </location>
</feature>
<reference evidence="11 12" key="1">
    <citation type="submission" date="2017-02" db="EMBL/GenBank/DDBJ databases">
        <title>Genomic diversity within the haloalkaliphilic genus Thioalkalivibrio.</title>
        <authorList>
            <person name="Ahn A.-C."/>
            <person name="Meier-Kolthoff J."/>
            <person name="Overmars L."/>
            <person name="Richter M."/>
            <person name="Woyke T."/>
            <person name="Sorokin D.Y."/>
            <person name="Muyzer G."/>
        </authorList>
    </citation>
    <scope>NUCLEOTIDE SEQUENCE [LARGE SCALE GENOMIC DNA]</scope>
    <source>
        <strain evidence="11 12">HL17</strain>
    </source>
</reference>
<evidence type="ECO:0000256" key="3">
    <source>
        <dbReference type="ARBA" id="ARBA00022448"/>
    </source>
</evidence>
<dbReference type="NCBIfam" id="TIGR02212">
    <property type="entry name" value="lolCE"/>
    <property type="match status" value="1"/>
</dbReference>
<dbReference type="GO" id="GO:0042953">
    <property type="term" value="P:lipoprotein transport"/>
    <property type="evidence" value="ECO:0007669"/>
    <property type="project" value="InterPro"/>
</dbReference>
<keyword evidence="3" id="KW-0813">Transport</keyword>
<keyword evidence="4" id="KW-1003">Cell membrane</keyword>
<name>A0A1V3A1Y6_9GAMM</name>
<organism evidence="11 12">
    <name type="scientific">Thioalkalivibrio halophilus</name>
    <dbReference type="NCBI Taxonomy" id="252474"/>
    <lineage>
        <taxon>Bacteria</taxon>
        <taxon>Pseudomonadati</taxon>
        <taxon>Pseudomonadota</taxon>
        <taxon>Gammaproteobacteria</taxon>
        <taxon>Chromatiales</taxon>
        <taxon>Ectothiorhodospiraceae</taxon>
        <taxon>Thioalkalivibrio</taxon>
    </lineage>
</organism>
<dbReference type="GO" id="GO:0098797">
    <property type="term" value="C:plasma membrane protein complex"/>
    <property type="evidence" value="ECO:0007669"/>
    <property type="project" value="TreeGrafter"/>
</dbReference>
<feature type="domain" description="MacB-like periplasmic core" evidence="10">
    <location>
        <begin position="27"/>
        <end position="245"/>
    </location>
</feature>
<keyword evidence="12" id="KW-1185">Reference proteome</keyword>
<comment type="caution">
    <text evidence="11">The sequence shown here is derived from an EMBL/GenBank/DDBJ whole genome shotgun (WGS) entry which is preliminary data.</text>
</comment>
<gene>
    <name evidence="11" type="ORF">B1A74_01005</name>
</gene>
<keyword evidence="7 8" id="KW-0472">Membrane</keyword>
<dbReference type="InterPro" id="IPR003838">
    <property type="entry name" value="ABC3_permease_C"/>
</dbReference>
<dbReference type="OrthoDB" id="9808461at2"/>
<proteinExistence type="inferred from homology"/>
<accession>A0A1V3A1Y6</accession>
<dbReference type="Pfam" id="PF02687">
    <property type="entry name" value="FtsX"/>
    <property type="match status" value="1"/>
</dbReference>
<dbReference type="Proteomes" id="UP000189177">
    <property type="component" value="Unassembled WGS sequence"/>
</dbReference>
<dbReference type="InterPro" id="IPR011925">
    <property type="entry name" value="LolCE_TM"/>
</dbReference>
<comment type="similarity">
    <text evidence="2">Belongs to the ABC-4 integral membrane protein family. LolC/E subfamily.</text>
</comment>
<dbReference type="PANTHER" id="PTHR30489:SF0">
    <property type="entry name" value="LIPOPROTEIN-RELEASING SYSTEM TRANSMEMBRANE PROTEIN LOLE"/>
    <property type="match status" value="1"/>
</dbReference>
<feature type="transmembrane region" description="Helical" evidence="8">
    <location>
        <begin position="272"/>
        <end position="297"/>
    </location>
</feature>
<dbReference type="Pfam" id="PF12704">
    <property type="entry name" value="MacB_PCD"/>
    <property type="match status" value="1"/>
</dbReference>
<dbReference type="EMBL" id="MUZR01000003">
    <property type="protein sequence ID" value="OOC11380.1"/>
    <property type="molecule type" value="Genomic_DNA"/>
</dbReference>
<evidence type="ECO:0000313" key="11">
    <source>
        <dbReference type="EMBL" id="OOC11380.1"/>
    </source>
</evidence>
<feature type="transmembrane region" description="Helical" evidence="8">
    <location>
        <begin position="21"/>
        <end position="48"/>
    </location>
</feature>